<dbReference type="EMBL" id="DP000086">
    <property type="protein sequence ID" value="AAP53337.2"/>
    <property type="molecule type" value="Genomic_DNA"/>
</dbReference>
<feature type="region of interest" description="Disordered" evidence="1">
    <location>
        <begin position="488"/>
        <end position="535"/>
    </location>
</feature>
<dbReference type="PANTHER" id="PTHR33120">
    <property type="entry name" value="EXPRESSED PROTEIN-RELATED"/>
    <property type="match status" value="1"/>
</dbReference>
<dbReference type="InterPro" id="IPR046527">
    <property type="entry name" value="PIR2-like_helical"/>
</dbReference>
<feature type="compositionally biased region" description="Acidic residues" evidence="1">
    <location>
        <begin position="78"/>
        <end position="88"/>
    </location>
</feature>
<feature type="region of interest" description="Disordered" evidence="1">
    <location>
        <begin position="1"/>
        <end position="29"/>
    </location>
</feature>
<feature type="region of interest" description="Disordered" evidence="1">
    <location>
        <begin position="67"/>
        <end position="88"/>
    </location>
</feature>
<feature type="compositionally biased region" description="Basic and acidic residues" evidence="1">
    <location>
        <begin position="492"/>
        <end position="503"/>
    </location>
</feature>
<feature type="compositionally biased region" description="Basic residues" evidence="1">
    <location>
        <begin position="511"/>
        <end position="523"/>
    </location>
</feature>
<accession>Q7XFB1</accession>
<feature type="domain" description="PIR2-like helical" evidence="2">
    <location>
        <begin position="320"/>
        <end position="435"/>
    </location>
</feature>
<dbReference type="PANTHER" id="PTHR33120:SF59">
    <property type="entry name" value="EXPRESSED PROTEIN"/>
    <property type="match status" value="1"/>
</dbReference>
<sequence length="553" mass="60313">MAEQPIIGHSPEANTLSPTSSPLPLPPITIHAPPFTRALHHAASSFPLLSQHRSHRWKGAAVARIGIEPAMGRRQQPEEPDSSNPDEEDLNINTIIFYQVRCTLQLSASPVDEKPELLPAVLDGGFCFGPLDPVSNIITNAIRHLTTGEDSGADVDEIEMRRGLKTKARGSLKALVGFMTSCFRYLPTLEALNFLCAAEGDLLAAVHLVEAERCMSCAFDIGSCTARTALRCAAGAAGHRDPSRVASEMLSLFSKAYKIASHLLSRTADRLTCSAILVLVPPRLPPELAAFSPLASLGVTVKDERTLERCTKSLQSVLVDKIHGFYLEALALLPQHLLRGRYHRSVVMAGHCYGPLDPVSNIILNTIWYDAAFPVPKEQHLDLDMIGRWALVRAERYSVAGLVAGLIAFAGDYNLSELQAIRCLLYANGDFATAMSGVSQILPRGCAFRHRVAVTGTSTVAWDAIGAGCPGSGLGLPGTGWKGREVALAPWPKEKGGRKQKREEEEEEEKKKKKKKKKKKRSGKGRERKEKGIREKSGDFSGIFEIFKENLGY</sequence>
<evidence type="ECO:0000313" key="3">
    <source>
        <dbReference type="EMBL" id="AAP53337.2"/>
    </source>
</evidence>
<protein>
    <recommendedName>
        <fullName evidence="2">PIR2-like helical domain-containing protein</fullName>
    </recommendedName>
</protein>
<name>Q7XFB1_ORYSJ</name>
<dbReference type="AlphaFoldDB" id="Q7XFB1"/>
<gene>
    <name evidence="3" type="ordered locus">LOC_Os10g22080</name>
</gene>
<reference evidence="3" key="1">
    <citation type="journal article" date="2003" name="Science">
        <title>In-depth view of structure, activity, and evolution of rice chromosome 10.</title>
        <authorList>
            <consortium name="Rice Chromosome 10 Sequencing Consortium"/>
        </authorList>
    </citation>
    <scope>NUCLEOTIDE SEQUENCE [LARGE SCALE GENOMIC DNA]</scope>
</reference>
<evidence type="ECO:0000259" key="2">
    <source>
        <dbReference type="Pfam" id="PF20235"/>
    </source>
</evidence>
<reference evidence="3" key="3">
    <citation type="submission" date="2006-07" db="EMBL/GenBank/DDBJ databases">
        <authorList>
            <person name="Buell R."/>
        </authorList>
    </citation>
    <scope>NUCLEOTIDE SEQUENCE</scope>
</reference>
<proteinExistence type="predicted"/>
<reference evidence="3" key="2">
    <citation type="submission" date="2003-05" db="EMBL/GenBank/DDBJ databases">
        <authorList>
            <person name="Buell C.R."/>
            <person name="Wing R.A."/>
            <person name="McCombie W.R."/>
            <person name="Messing J."/>
            <person name="Yuan Q."/>
            <person name="Ouyang S."/>
        </authorList>
    </citation>
    <scope>NUCLEOTIDE SEQUENCE</scope>
</reference>
<evidence type="ECO:0000256" key="1">
    <source>
        <dbReference type="SAM" id="MobiDB-lite"/>
    </source>
</evidence>
<feature type="domain" description="PIR2-like helical" evidence="2">
    <location>
        <begin position="108"/>
        <end position="210"/>
    </location>
</feature>
<organism evidence="3">
    <name type="scientific">Oryza sativa subsp. japonica</name>
    <name type="common">Rice</name>
    <dbReference type="NCBI Taxonomy" id="39947"/>
    <lineage>
        <taxon>Eukaryota</taxon>
        <taxon>Viridiplantae</taxon>
        <taxon>Streptophyta</taxon>
        <taxon>Embryophyta</taxon>
        <taxon>Tracheophyta</taxon>
        <taxon>Spermatophyta</taxon>
        <taxon>Magnoliopsida</taxon>
        <taxon>Liliopsida</taxon>
        <taxon>Poales</taxon>
        <taxon>Poaceae</taxon>
        <taxon>BOP clade</taxon>
        <taxon>Oryzoideae</taxon>
        <taxon>Oryzeae</taxon>
        <taxon>Oryzinae</taxon>
        <taxon>Oryza</taxon>
        <taxon>Oryza sativa</taxon>
    </lineage>
</organism>
<feature type="compositionally biased region" description="Basic and acidic residues" evidence="1">
    <location>
        <begin position="524"/>
        <end position="535"/>
    </location>
</feature>
<dbReference type="Pfam" id="PF20235">
    <property type="entry name" value="PIR2-like_helical"/>
    <property type="match status" value="2"/>
</dbReference>